<reference evidence="6" key="1">
    <citation type="submission" date="2020-09" db="EMBL/GenBank/DDBJ databases">
        <title>Iningainema tapete sp. nov. (Scytonemataceae, Cyanobacteria) from greenhouses in central Florida (USA) produces two types of nodularin with biosynthetic potential for microcystin-LR and anabaenopeptins.</title>
        <authorList>
            <person name="Berthold D.E."/>
            <person name="Lefler F.W."/>
            <person name="Huang I.-S."/>
            <person name="Abdulla H."/>
            <person name="Zimba P.V."/>
            <person name="Laughinghouse H.D. IV."/>
        </authorList>
    </citation>
    <scope>NUCLEOTIDE SEQUENCE</scope>
    <source>
        <strain evidence="6">BLCCT55</strain>
    </source>
</reference>
<dbReference type="PROSITE" id="PS00498">
    <property type="entry name" value="TYROSINASE_2"/>
    <property type="match status" value="1"/>
</dbReference>
<dbReference type="PRINTS" id="PR00092">
    <property type="entry name" value="TYROSINASE"/>
</dbReference>
<comment type="similarity">
    <text evidence="1">Belongs to the tyrosinase family.</text>
</comment>
<dbReference type="GO" id="GO:0046872">
    <property type="term" value="F:metal ion binding"/>
    <property type="evidence" value="ECO:0007669"/>
    <property type="project" value="UniProtKB-KW"/>
</dbReference>
<dbReference type="Gene3D" id="1.10.1280.10">
    <property type="entry name" value="Di-copper center containing domain from catechol oxidase"/>
    <property type="match status" value="2"/>
</dbReference>
<feature type="signal peptide" evidence="4">
    <location>
        <begin position="1"/>
        <end position="28"/>
    </location>
</feature>
<evidence type="ECO:0000313" key="6">
    <source>
        <dbReference type="EMBL" id="MBD2773847.1"/>
    </source>
</evidence>
<evidence type="ECO:0000313" key="7">
    <source>
        <dbReference type="Proteomes" id="UP000629098"/>
    </source>
</evidence>
<feature type="chain" id="PRO_5035264745" evidence="4">
    <location>
        <begin position="29"/>
        <end position="471"/>
    </location>
</feature>
<dbReference type="SUPFAM" id="SSF48056">
    <property type="entry name" value="Di-copper centre-containing domain"/>
    <property type="match status" value="1"/>
</dbReference>
<gene>
    <name evidence="6" type="ORF">ICL16_17650</name>
</gene>
<name>A0A8J6XJ86_9CYAN</name>
<evidence type="ECO:0000259" key="5">
    <source>
        <dbReference type="PROSITE" id="PS00498"/>
    </source>
</evidence>
<dbReference type="InterPro" id="IPR008922">
    <property type="entry name" value="Di-copper_centre_dom_sf"/>
</dbReference>
<dbReference type="Proteomes" id="UP000629098">
    <property type="component" value="Unassembled WGS sequence"/>
</dbReference>
<comment type="caution">
    <text evidence="6">The sequence shown here is derived from an EMBL/GenBank/DDBJ whole genome shotgun (WGS) entry which is preliminary data.</text>
</comment>
<evidence type="ECO:0000256" key="3">
    <source>
        <dbReference type="ARBA" id="ARBA00023008"/>
    </source>
</evidence>
<keyword evidence="2" id="KW-0479">Metal-binding</keyword>
<proteinExistence type="inferred from homology"/>
<organism evidence="6 7">
    <name type="scientific">Iningainema tapete BLCC-T55</name>
    <dbReference type="NCBI Taxonomy" id="2748662"/>
    <lineage>
        <taxon>Bacteria</taxon>
        <taxon>Bacillati</taxon>
        <taxon>Cyanobacteriota</taxon>
        <taxon>Cyanophyceae</taxon>
        <taxon>Nostocales</taxon>
        <taxon>Scytonemataceae</taxon>
        <taxon>Iningainema tapete</taxon>
    </lineage>
</organism>
<feature type="domain" description="Tyrosinase copper-binding" evidence="5">
    <location>
        <begin position="371"/>
        <end position="382"/>
    </location>
</feature>
<accession>A0A8J6XJ86</accession>
<keyword evidence="7" id="KW-1185">Reference proteome</keyword>
<keyword evidence="3" id="KW-0186">Copper</keyword>
<dbReference type="PANTHER" id="PTHR11474:SF126">
    <property type="entry name" value="TYROSINASE-LIKE PROTEIN TYR-1-RELATED"/>
    <property type="match status" value="1"/>
</dbReference>
<evidence type="ECO:0000256" key="1">
    <source>
        <dbReference type="ARBA" id="ARBA00009928"/>
    </source>
</evidence>
<dbReference type="PANTHER" id="PTHR11474">
    <property type="entry name" value="TYROSINASE FAMILY MEMBER"/>
    <property type="match status" value="1"/>
</dbReference>
<dbReference type="Pfam" id="PF00264">
    <property type="entry name" value="Tyrosinase"/>
    <property type="match status" value="1"/>
</dbReference>
<dbReference type="InterPro" id="IPR002227">
    <property type="entry name" value="Tyrosinase_Cu-bd"/>
</dbReference>
<evidence type="ECO:0000256" key="4">
    <source>
        <dbReference type="SAM" id="SignalP"/>
    </source>
</evidence>
<dbReference type="EMBL" id="JACXAE010000060">
    <property type="protein sequence ID" value="MBD2773847.1"/>
    <property type="molecule type" value="Genomic_DNA"/>
</dbReference>
<evidence type="ECO:0000256" key="2">
    <source>
        <dbReference type="ARBA" id="ARBA00022723"/>
    </source>
</evidence>
<dbReference type="GO" id="GO:0016491">
    <property type="term" value="F:oxidoreductase activity"/>
    <property type="evidence" value="ECO:0007669"/>
    <property type="project" value="InterPro"/>
</dbReference>
<keyword evidence="4" id="KW-0732">Signal</keyword>
<dbReference type="AlphaFoldDB" id="A0A8J6XJ86"/>
<sequence length="471" mass="51524">MKIFRKIKTVLIASMVAALIVFGSPAMSYNVEQASHQILKDSYSSHQANSVLAPTNNNLLISKKIPASRIKVRKNVVDLTAQEKYAFIDAIRTLKNTVPEGSNINIYDQFVAVHVAAMGLMYEAAQGPAAGHDGAHESDVFLPWHREFIYRFEKALQSVNPNVTIPYWDWTDPKALEVIFADDFMGPNGQGVTLNIPDFGNAPNGSMMSGFDGQGAPNFPDFGNAPSGSMMSGFDGQAAPNLPVVSVQGGPVQSGPFSAANGWILNPTLHVKTTGEPFGEVLLRFMQVPPTNTYPVPREDVEQLLTIDDYKNFRLALEGFIKLDSSTQQPTPGVFQHNYFHSFVGGATFDPAVGRPEPLGTMGALASSINDPVFWLIHSNVDRLWAEWQVNGHAGSDYYPAEGGHYGENLNDRLWPWDGGESTPANWVQGDLLSLVPAFSPDDIVTPKDTLKFRKYGYTYDTFNGAAKTST</sequence>
<dbReference type="InterPro" id="IPR050316">
    <property type="entry name" value="Tyrosinase/Hemocyanin"/>
</dbReference>
<protein>
    <submittedName>
        <fullName evidence="6">Tyrosinase family protein</fullName>
    </submittedName>
</protein>